<organism evidence="1">
    <name type="scientific">Arundo donax</name>
    <name type="common">Giant reed</name>
    <name type="synonym">Donax arundinaceus</name>
    <dbReference type="NCBI Taxonomy" id="35708"/>
    <lineage>
        <taxon>Eukaryota</taxon>
        <taxon>Viridiplantae</taxon>
        <taxon>Streptophyta</taxon>
        <taxon>Embryophyta</taxon>
        <taxon>Tracheophyta</taxon>
        <taxon>Spermatophyta</taxon>
        <taxon>Magnoliopsida</taxon>
        <taxon>Liliopsida</taxon>
        <taxon>Poales</taxon>
        <taxon>Poaceae</taxon>
        <taxon>PACMAD clade</taxon>
        <taxon>Arundinoideae</taxon>
        <taxon>Arundineae</taxon>
        <taxon>Arundo</taxon>
    </lineage>
</organism>
<reference evidence="1" key="2">
    <citation type="journal article" date="2015" name="Data Brief">
        <title>Shoot transcriptome of the giant reed, Arundo donax.</title>
        <authorList>
            <person name="Barrero R.A."/>
            <person name="Guerrero F.D."/>
            <person name="Moolhuijzen P."/>
            <person name="Goolsby J.A."/>
            <person name="Tidwell J."/>
            <person name="Bellgard S.E."/>
            <person name="Bellgard M.I."/>
        </authorList>
    </citation>
    <scope>NUCLEOTIDE SEQUENCE</scope>
    <source>
        <tissue evidence="1">Shoot tissue taken approximately 20 cm above the soil surface</tissue>
    </source>
</reference>
<protein>
    <submittedName>
        <fullName evidence="1">Uncharacterized protein</fullName>
    </submittedName>
</protein>
<name>A0A0A9HGK2_ARUDO</name>
<dbReference type="AlphaFoldDB" id="A0A0A9HGK2"/>
<dbReference type="EMBL" id="GBRH01165873">
    <property type="protein sequence ID" value="JAE32023.1"/>
    <property type="molecule type" value="Transcribed_RNA"/>
</dbReference>
<reference evidence="1" key="1">
    <citation type="submission" date="2014-09" db="EMBL/GenBank/DDBJ databases">
        <authorList>
            <person name="Magalhaes I.L.F."/>
            <person name="Oliveira U."/>
            <person name="Santos F.R."/>
            <person name="Vidigal T.H.D.A."/>
            <person name="Brescovit A.D."/>
            <person name="Santos A.J."/>
        </authorList>
    </citation>
    <scope>NUCLEOTIDE SEQUENCE</scope>
    <source>
        <tissue evidence="1">Shoot tissue taken approximately 20 cm above the soil surface</tissue>
    </source>
</reference>
<accession>A0A0A9HGK2</accession>
<proteinExistence type="predicted"/>
<sequence>MPAMNVLKRLSTGFVPHSSTLTHTGLFGSSLEGVPHAKGTSRNICTLLACCNPCWCPRRFGVTFRWTSLKAFRKLVANLWCLLWSIGSPNMHISFRSVIPIQQAPSPGHSLSTLSGFMGSHAL</sequence>
<evidence type="ECO:0000313" key="1">
    <source>
        <dbReference type="EMBL" id="JAE32023.1"/>
    </source>
</evidence>